<accession>A0A9X3CR88</accession>
<keyword evidence="1" id="KW-0472">Membrane</keyword>
<evidence type="ECO:0000313" key="3">
    <source>
        <dbReference type="Proteomes" id="UP001155587"/>
    </source>
</evidence>
<feature type="transmembrane region" description="Helical" evidence="1">
    <location>
        <begin position="155"/>
        <end position="174"/>
    </location>
</feature>
<evidence type="ECO:0000313" key="2">
    <source>
        <dbReference type="EMBL" id="MCW8348072.1"/>
    </source>
</evidence>
<gene>
    <name evidence="2" type="ORF">MD535_18955</name>
</gene>
<dbReference type="EMBL" id="JAKRRY010000031">
    <property type="protein sequence ID" value="MCW8348072.1"/>
    <property type="molecule type" value="Genomic_DNA"/>
</dbReference>
<protein>
    <submittedName>
        <fullName evidence="2">Uncharacterized protein</fullName>
    </submittedName>
</protein>
<keyword evidence="3" id="KW-1185">Reference proteome</keyword>
<feature type="transmembrane region" description="Helical" evidence="1">
    <location>
        <begin position="231"/>
        <end position="253"/>
    </location>
</feature>
<name>A0A9X3CR88_9VIBR</name>
<dbReference type="Proteomes" id="UP001155587">
    <property type="component" value="Unassembled WGS sequence"/>
</dbReference>
<evidence type="ECO:0000256" key="1">
    <source>
        <dbReference type="SAM" id="Phobius"/>
    </source>
</evidence>
<reference evidence="2" key="1">
    <citation type="submission" date="2022-02" db="EMBL/GenBank/DDBJ databases">
        <title>Vibrio sp. nov, a new bacterium isolated from seawater.</title>
        <authorList>
            <person name="Yuan Y."/>
        </authorList>
    </citation>
    <scope>NUCLEOTIDE SEQUENCE</scope>
    <source>
        <strain evidence="2">ZSDZ65</strain>
    </source>
</reference>
<proteinExistence type="predicted"/>
<organism evidence="2 3">
    <name type="scientific">Vibrio qingdaonensis</name>
    <dbReference type="NCBI Taxonomy" id="2829491"/>
    <lineage>
        <taxon>Bacteria</taxon>
        <taxon>Pseudomonadati</taxon>
        <taxon>Pseudomonadota</taxon>
        <taxon>Gammaproteobacteria</taxon>
        <taxon>Vibrionales</taxon>
        <taxon>Vibrionaceae</taxon>
        <taxon>Vibrio</taxon>
    </lineage>
</organism>
<dbReference type="AlphaFoldDB" id="A0A9X3CR88"/>
<dbReference type="RefSeq" id="WP_265676642.1">
    <property type="nucleotide sequence ID" value="NZ_JAKRRY010000031.1"/>
</dbReference>
<comment type="caution">
    <text evidence="2">The sequence shown here is derived from an EMBL/GenBank/DDBJ whole genome shotgun (WGS) entry which is preliminary data.</text>
</comment>
<keyword evidence="1" id="KW-1133">Transmembrane helix</keyword>
<feature type="transmembrane region" description="Helical" evidence="1">
    <location>
        <begin position="186"/>
        <end position="204"/>
    </location>
</feature>
<sequence length="266" mass="30480">MGTFLRDQFIKNVTVDEELLQQVNDFLAERCISSNEQLEKKGGVQEDVLLQNYIIRFDNRGYKLTEFSDVQKHYAQATRVERVIFTLDSNRAVFSNKQQGTSIELRLDSNEPNNTTLQVSSDDGDLVDSVFCGLLEIIKKFQNHNGKIRNNWTQLLIQLFGVGLGFVASLVMALKLYPYVKIESAFIITFLFTFLVFSNAWGFINQQILNLVNKIFPNVRFARAGRSPLNWLWQTLVGGLIVAFALLIINGILDWVIKVLSNYVQW</sequence>
<keyword evidence="1" id="KW-0812">Transmembrane</keyword>